<organism evidence="3 4">
    <name type="scientific">Portunus trituberculatus</name>
    <name type="common">Swimming crab</name>
    <name type="synonym">Neptunus trituberculatus</name>
    <dbReference type="NCBI Taxonomy" id="210409"/>
    <lineage>
        <taxon>Eukaryota</taxon>
        <taxon>Metazoa</taxon>
        <taxon>Ecdysozoa</taxon>
        <taxon>Arthropoda</taxon>
        <taxon>Crustacea</taxon>
        <taxon>Multicrustacea</taxon>
        <taxon>Malacostraca</taxon>
        <taxon>Eumalacostraca</taxon>
        <taxon>Eucarida</taxon>
        <taxon>Decapoda</taxon>
        <taxon>Pleocyemata</taxon>
        <taxon>Brachyura</taxon>
        <taxon>Eubrachyura</taxon>
        <taxon>Portunoidea</taxon>
        <taxon>Portunidae</taxon>
        <taxon>Portuninae</taxon>
        <taxon>Portunus</taxon>
    </lineage>
</organism>
<evidence type="ECO:0000259" key="2">
    <source>
        <dbReference type="Pfam" id="PF02244"/>
    </source>
</evidence>
<dbReference type="AlphaFoldDB" id="A0A5B7DP35"/>
<dbReference type="Pfam" id="PF02244">
    <property type="entry name" value="Propep_M14"/>
    <property type="match status" value="1"/>
</dbReference>
<evidence type="ECO:0000313" key="3">
    <source>
        <dbReference type="EMBL" id="MPC22839.1"/>
    </source>
</evidence>
<feature type="region of interest" description="Disordered" evidence="1">
    <location>
        <begin position="1"/>
        <end position="23"/>
    </location>
</feature>
<reference evidence="3 4" key="1">
    <citation type="submission" date="2019-05" db="EMBL/GenBank/DDBJ databases">
        <title>Another draft genome of Portunus trituberculatus and its Hox gene families provides insights of decapod evolution.</title>
        <authorList>
            <person name="Jeong J.-H."/>
            <person name="Song I."/>
            <person name="Kim S."/>
            <person name="Choi T."/>
            <person name="Kim D."/>
            <person name="Ryu S."/>
            <person name="Kim W."/>
        </authorList>
    </citation>
    <scope>NUCLEOTIDE SEQUENCE [LARGE SCALE GENOMIC DNA]</scope>
    <source>
        <tissue evidence="3">Muscle</tissue>
    </source>
</reference>
<sequence length="107" mass="11993">MTPQPASESSFGAINAPRLDSSSGLPVDIMVTISQLPKIIYDLTSQGLMAEEMIKDVGQMIVERSFSIYSRGPRAMDWEDFHDYTTVSDTPCYPSAMHLIMRHLHDN</sequence>
<evidence type="ECO:0000313" key="4">
    <source>
        <dbReference type="Proteomes" id="UP000324222"/>
    </source>
</evidence>
<dbReference type="InterPro" id="IPR003146">
    <property type="entry name" value="M14A_act_pep"/>
</dbReference>
<dbReference type="Proteomes" id="UP000324222">
    <property type="component" value="Unassembled WGS sequence"/>
</dbReference>
<accession>A0A5B7DP35</accession>
<dbReference type="EMBL" id="VSRR010001132">
    <property type="protein sequence ID" value="MPC22839.1"/>
    <property type="molecule type" value="Genomic_DNA"/>
</dbReference>
<feature type="compositionally biased region" description="Polar residues" evidence="1">
    <location>
        <begin position="1"/>
        <end position="12"/>
    </location>
</feature>
<gene>
    <name evidence="3" type="ORF">E2C01_015866</name>
</gene>
<protein>
    <recommendedName>
        <fullName evidence="2">Carboxypeptidase activation peptide domain-containing protein</fullName>
    </recommendedName>
</protein>
<name>A0A5B7DP35_PORTR</name>
<dbReference type="OrthoDB" id="3626597at2759"/>
<proteinExistence type="predicted"/>
<dbReference type="SUPFAM" id="SSF54897">
    <property type="entry name" value="Protease propeptides/inhibitors"/>
    <property type="match status" value="1"/>
</dbReference>
<comment type="caution">
    <text evidence="3">The sequence shown here is derived from an EMBL/GenBank/DDBJ whole genome shotgun (WGS) entry which is preliminary data.</text>
</comment>
<feature type="domain" description="Carboxypeptidase activation peptide" evidence="2">
    <location>
        <begin position="20"/>
        <end position="62"/>
    </location>
</feature>
<keyword evidence="4" id="KW-1185">Reference proteome</keyword>
<evidence type="ECO:0000256" key="1">
    <source>
        <dbReference type="SAM" id="MobiDB-lite"/>
    </source>
</evidence>